<dbReference type="InterPro" id="IPR036425">
    <property type="entry name" value="MoaB/Mog-like_dom_sf"/>
</dbReference>
<evidence type="ECO:0000259" key="3">
    <source>
        <dbReference type="SMART" id="SM00852"/>
    </source>
</evidence>
<gene>
    <name evidence="4" type="ORF">ACFPUZ_06515</name>
</gene>
<dbReference type="SUPFAM" id="SSF53218">
    <property type="entry name" value="Molybdenum cofactor biosynthesis proteins"/>
    <property type="match status" value="1"/>
</dbReference>
<dbReference type="PANTHER" id="PTHR43764">
    <property type="entry name" value="MOLYBDENUM COFACTOR BIOSYNTHESIS"/>
    <property type="match status" value="1"/>
</dbReference>
<dbReference type="SMART" id="SM00852">
    <property type="entry name" value="MoCF_biosynth"/>
    <property type="match status" value="1"/>
</dbReference>
<dbReference type="Gene3D" id="3.40.980.10">
    <property type="entry name" value="MoaB/Mog-like domain"/>
    <property type="match status" value="1"/>
</dbReference>
<keyword evidence="5" id="KW-1185">Reference proteome</keyword>
<comment type="pathway">
    <text evidence="1">Cofactor biosynthesis; molybdopterin biosynthesis.</text>
</comment>
<dbReference type="RefSeq" id="WP_377000975.1">
    <property type="nucleotide sequence ID" value="NZ_JBHSQE010000004.1"/>
</dbReference>
<keyword evidence="2" id="KW-0501">Molybdenum cofactor biosynthesis</keyword>
<proteinExistence type="predicted"/>
<dbReference type="InterPro" id="IPR051920">
    <property type="entry name" value="MPT_Adenylyltrnsfr/MoaC-Rel"/>
</dbReference>
<dbReference type="EMBL" id="JBHSQE010000004">
    <property type="protein sequence ID" value="MFC6146455.1"/>
    <property type="molecule type" value="Genomic_DNA"/>
</dbReference>
<accession>A0ABW1QCX8</accession>
<dbReference type="Pfam" id="PF00994">
    <property type="entry name" value="MoCF_biosynth"/>
    <property type="match status" value="1"/>
</dbReference>
<name>A0ABW1QCX8_9CORY</name>
<comment type="caution">
    <text evidence="4">The sequence shown here is derived from an EMBL/GenBank/DDBJ whole genome shotgun (WGS) entry which is preliminary data.</text>
</comment>
<evidence type="ECO:0000256" key="1">
    <source>
        <dbReference type="ARBA" id="ARBA00005046"/>
    </source>
</evidence>
<dbReference type="InterPro" id="IPR001453">
    <property type="entry name" value="MoaB/Mog_dom"/>
</dbReference>
<protein>
    <submittedName>
        <fullName evidence="4">Molybdopterin-binding protein</fullName>
    </submittedName>
</protein>
<organism evidence="4 5">
    <name type="scientific">Corynebacterium nasicanis</name>
    <dbReference type="NCBI Taxonomy" id="1448267"/>
    <lineage>
        <taxon>Bacteria</taxon>
        <taxon>Bacillati</taxon>
        <taxon>Actinomycetota</taxon>
        <taxon>Actinomycetes</taxon>
        <taxon>Mycobacteriales</taxon>
        <taxon>Corynebacteriaceae</taxon>
        <taxon>Corynebacterium</taxon>
    </lineage>
</organism>
<reference evidence="5" key="1">
    <citation type="journal article" date="2019" name="Int. J. Syst. Evol. Microbiol.">
        <title>The Global Catalogue of Microorganisms (GCM) 10K type strain sequencing project: providing services to taxonomists for standard genome sequencing and annotation.</title>
        <authorList>
            <consortium name="The Broad Institute Genomics Platform"/>
            <consortium name="The Broad Institute Genome Sequencing Center for Infectious Disease"/>
            <person name="Wu L."/>
            <person name="Ma J."/>
        </authorList>
    </citation>
    <scope>NUCLEOTIDE SEQUENCE [LARGE SCALE GENOMIC DNA]</scope>
    <source>
        <strain evidence="5">CCUG 51943</strain>
    </source>
</reference>
<evidence type="ECO:0000313" key="4">
    <source>
        <dbReference type="EMBL" id="MFC6146455.1"/>
    </source>
</evidence>
<sequence>MKATVIVVSDRVLTGERPNGAGELAARLLHDAGLDVTDPDIVPEGREAVSDALVDARRAGHRVIVTVGGTGLGPRNLTPEATAPHVTMELTGLMMQVLVAGLANTAQAGLSRGLIGLTGREPGDALIVNAPSSRGGVRDTLGVVCPLLPNIFERLDRGD</sequence>
<evidence type="ECO:0000256" key="2">
    <source>
        <dbReference type="ARBA" id="ARBA00023150"/>
    </source>
</evidence>
<dbReference type="Proteomes" id="UP001596244">
    <property type="component" value="Unassembled WGS sequence"/>
</dbReference>
<feature type="domain" description="MoaB/Mog" evidence="3">
    <location>
        <begin position="4"/>
        <end position="151"/>
    </location>
</feature>
<evidence type="ECO:0000313" key="5">
    <source>
        <dbReference type="Proteomes" id="UP001596244"/>
    </source>
</evidence>
<dbReference type="PANTHER" id="PTHR43764:SF1">
    <property type="entry name" value="MOLYBDOPTERIN MOLYBDOTRANSFERASE"/>
    <property type="match status" value="1"/>
</dbReference>